<dbReference type="EMBL" id="UYSU01033456">
    <property type="protein sequence ID" value="VDL92289.1"/>
    <property type="molecule type" value="Genomic_DNA"/>
</dbReference>
<dbReference type="WBParaSite" id="SSLN_0000609701-mRNA-1">
    <property type="protein sequence ID" value="SSLN_0000609701-mRNA-1"/>
    <property type="gene ID" value="SSLN_0000609701"/>
</dbReference>
<dbReference type="Proteomes" id="UP000275846">
    <property type="component" value="Unassembled WGS sequence"/>
</dbReference>
<keyword evidence="1" id="KW-0863">Zinc-finger</keyword>
<proteinExistence type="predicted"/>
<accession>A0A183SNV6</accession>
<keyword evidence="1" id="KW-0862">Zinc</keyword>
<evidence type="ECO:0000313" key="5">
    <source>
        <dbReference type="WBParaSite" id="SSLN_0000609701-mRNA-1"/>
    </source>
</evidence>
<sequence length="180" mass="19827">MSCTDHGEEYHLPHSCHLSYQLRIPAPAPSSSTTIPATVPSISDEDSVLACFQCDLTFNSRIGLFGHFQIHRTESGEPESGALTHNRDCRIHFPHCPRAFTHRMGLSGGMRIHDSGFNHSVDSTDTSCTPSSLAILNATLAITNDNPQAPSDFSCLHCTRNFTSRIGLDSHLRIHRMETV</sequence>
<keyword evidence="4" id="KW-1185">Reference proteome</keyword>
<dbReference type="InterPro" id="IPR013087">
    <property type="entry name" value="Znf_C2H2_type"/>
</dbReference>
<dbReference type="Pfam" id="PF00096">
    <property type="entry name" value="zf-C2H2"/>
    <property type="match status" value="1"/>
</dbReference>
<dbReference type="PROSITE" id="PS00028">
    <property type="entry name" value="ZINC_FINGER_C2H2_1"/>
    <property type="match status" value="2"/>
</dbReference>
<dbReference type="GO" id="GO:0008270">
    <property type="term" value="F:zinc ion binding"/>
    <property type="evidence" value="ECO:0007669"/>
    <property type="project" value="UniProtKB-KW"/>
</dbReference>
<reference evidence="3 4" key="2">
    <citation type="submission" date="2018-11" db="EMBL/GenBank/DDBJ databases">
        <authorList>
            <consortium name="Pathogen Informatics"/>
        </authorList>
    </citation>
    <scope>NUCLEOTIDE SEQUENCE [LARGE SCALE GENOMIC DNA]</scope>
    <source>
        <strain evidence="3 4">NST_G2</strain>
    </source>
</reference>
<protein>
    <submittedName>
        <fullName evidence="5">C2H2-type domain-containing protein</fullName>
    </submittedName>
</protein>
<dbReference type="AlphaFoldDB" id="A0A183SNV6"/>
<feature type="domain" description="C2H2-type" evidence="2">
    <location>
        <begin position="153"/>
        <end position="180"/>
    </location>
</feature>
<keyword evidence="1" id="KW-0479">Metal-binding</keyword>
<dbReference type="Gene3D" id="3.30.160.60">
    <property type="entry name" value="Classic Zinc Finger"/>
    <property type="match status" value="1"/>
</dbReference>
<gene>
    <name evidence="3" type="ORF">SSLN_LOCUS5904</name>
</gene>
<dbReference type="PROSITE" id="PS50157">
    <property type="entry name" value="ZINC_FINGER_C2H2_2"/>
    <property type="match status" value="1"/>
</dbReference>
<evidence type="ECO:0000259" key="2">
    <source>
        <dbReference type="PROSITE" id="PS50157"/>
    </source>
</evidence>
<evidence type="ECO:0000313" key="4">
    <source>
        <dbReference type="Proteomes" id="UP000275846"/>
    </source>
</evidence>
<organism evidence="5">
    <name type="scientific">Schistocephalus solidus</name>
    <name type="common">Tapeworm</name>
    <dbReference type="NCBI Taxonomy" id="70667"/>
    <lineage>
        <taxon>Eukaryota</taxon>
        <taxon>Metazoa</taxon>
        <taxon>Spiralia</taxon>
        <taxon>Lophotrochozoa</taxon>
        <taxon>Platyhelminthes</taxon>
        <taxon>Cestoda</taxon>
        <taxon>Eucestoda</taxon>
        <taxon>Diphyllobothriidea</taxon>
        <taxon>Diphyllobothriidae</taxon>
        <taxon>Schistocephalus</taxon>
    </lineage>
</organism>
<reference evidence="5" key="1">
    <citation type="submission" date="2016-06" db="UniProtKB">
        <authorList>
            <consortium name="WormBaseParasite"/>
        </authorList>
    </citation>
    <scope>IDENTIFICATION</scope>
</reference>
<evidence type="ECO:0000256" key="1">
    <source>
        <dbReference type="PROSITE-ProRule" id="PRU00042"/>
    </source>
</evidence>
<evidence type="ECO:0000313" key="3">
    <source>
        <dbReference type="EMBL" id="VDL92289.1"/>
    </source>
</evidence>
<name>A0A183SNV6_SCHSO</name>
<dbReference type="SMART" id="SM00355">
    <property type="entry name" value="ZnF_C2H2"/>
    <property type="match status" value="2"/>
</dbReference>